<accession>A0ABD5SBB4</accession>
<dbReference type="Proteomes" id="UP001596442">
    <property type="component" value="Unassembled WGS sequence"/>
</dbReference>
<keyword evidence="1" id="KW-0812">Transmembrane</keyword>
<evidence type="ECO:0000313" key="2">
    <source>
        <dbReference type="EMBL" id="MFC6753935.1"/>
    </source>
</evidence>
<name>A0ABD5SBB4_9EURY</name>
<evidence type="ECO:0000256" key="1">
    <source>
        <dbReference type="SAM" id="Phobius"/>
    </source>
</evidence>
<keyword evidence="1" id="KW-1133">Transmembrane helix</keyword>
<protein>
    <submittedName>
        <fullName evidence="2">Uncharacterized protein</fullName>
    </submittedName>
</protein>
<sequence>MRLPRTTTFLVALAAAILLLTVVSATPGVDGPEAYLPSIGWFGAAELLGLLSLLAIVVVTVLLFTRTPRR</sequence>
<gene>
    <name evidence="2" type="ORF">ACFQEU_10760</name>
</gene>
<dbReference type="EMBL" id="JBHSWW010000165">
    <property type="protein sequence ID" value="MFC6753935.1"/>
    <property type="molecule type" value="Genomic_DNA"/>
</dbReference>
<proteinExistence type="predicted"/>
<evidence type="ECO:0000313" key="3">
    <source>
        <dbReference type="Proteomes" id="UP001596442"/>
    </source>
</evidence>
<dbReference type="RefSeq" id="WP_379781975.1">
    <property type="nucleotide sequence ID" value="NZ_JBHSWW010000165.1"/>
</dbReference>
<organism evidence="2 3">
    <name type="scientific">Halorubrum tibetense</name>
    <dbReference type="NCBI Taxonomy" id="175631"/>
    <lineage>
        <taxon>Archaea</taxon>
        <taxon>Methanobacteriati</taxon>
        <taxon>Methanobacteriota</taxon>
        <taxon>Stenosarchaea group</taxon>
        <taxon>Halobacteria</taxon>
        <taxon>Halobacteriales</taxon>
        <taxon>Haloferacaceae</taxon>
        <taxon>Halorubrum</taxon>
    </lineage>
</organism>
<dbReference type="AlphaFoldDB" id="A0ABD5SBB4"/>
<comment type="caution">
    <text evidence="2">The sequence shown here is derived from an EMBL/GenBank/DDBJ whole genome shotgun (WGS) entry which is preliminary data.</text>
</comment>
<keyword evidence="3" id="KW-1185">Reference proteome</keyword>
<keyword evidence="1" id="KW-0472">Membrane</keyword>
<reference evidence="2 3" key="1">
    <citation type="journal article" date="2019" name="Int. J. Syst. Evol. Microbiol.">
        <title>The Global Catalogue of Microorganisms (GCM) 10K type strain sequencing project: providing services to taxonomists for standard genome sequencing and annotation.</title>
        <authorList>
            <consortium name="The Broad Institute Genomics Platform"/>
            <consortium name="The Broad Institute Genome Sequencing Center for Infectious Disease"/>
            <person name="Wu L."/>
            <person name="Ma J."/>
        </authorList>
    </citation>
    <scope>NUCLEOTIDE SEQUENCE [LARGE SCALE GENOMIC DNA]</scope>
    <source>
        <strain evidence="2 3">CGMCC 1.3239</strain>
    </source>
</reference>
<feature type="transmembrane region" description="Helical" evidence="1">
    <location>
        <begin position="41"/>
        <end position="64"/>
    </location>
</feature>